<protein>
    <submittedName>
        <fullName evidence="1">Transcriptional regulator</fullName>
    </submittedName>
</protein>
<accession>A0ABZ2RGR9</accession>
<dbReference type="Proteomes" id="UP001476583">
    <property type="component" value="Chromosome"/>
</dbReference>
<gene>
    <name evidence="1" type="ORF">WG219_21195</name>
</gene>
<sequence>MSVYLEQEQPYVNSAARERRKKLDQRRMAFRRAIEHYAEQRELQHALSDYPELIVTGVITQQTRTLRSAQPGC</sequence>
<organism evidence="1 2">
    <name type="scientific">Ectopseudomonas mendocina</name>
    <name type="common">Pseudomonas mendocina</name>
    <dbReference type="NCBI Taxonomy" id="300"/>
    <lineage>
        <taxon>Bacteria</taxon>
        <taxon>Pseudomonadati</taxon>
        <taxon>Pseudomonadota</taxon>
        <taxon>Gammaproteobacteria</taxon>
        <taxon>Pseudomonadales</taxon>
        <taxon>Pseudomonadaceae</taxon>
        <taxon>Ectopseudomonas</taxon>
    </lineage>
</organism>
<reference evidence="1 2" key="1">
    <citation type="submission" date="2024-03" db="EMBL/GenBank/DDBJ databases">
        <title>Complete genome of BD2.</title>
        <authorList>
            <person name="Cao G."/>
        </authorList>
    </citation>
    <scope>NUCLEOTIDE SEQUENCE [LARGE SCALE GENOMIC DNA]</scope>
    <source>
        <strain evidence="1 2">BD2</strain>
    </source>
</reference>
<dbReference type="EMBL" id="CP148074">
    <property type="protein sequence ID" value="WXL25777.1"/>
    <property type="molecule type" value="Genomic_DNA"/>
</dbReference>
<keyword evidence="2" id="KW-1185">Reference proteome</keyword>
<dbReference type="InterPro" id="IPR058059">
    <property type="entry name" value="PA3496-like"/>
</dbReference>
<proteinExistence type="predicted"/>
<evidence type="ECO:0000313" key="1">
    <source>
        <dbReference type="EMBL" id="WXL25777.1"/>
    </source>
</evidence>
<name>A0ABZ2RGR9_ECTME</name>
<dbReference type="NCBIfam" id="NF046101">
    <property type="entry name" value="PA3496_fam"/>
    <property type="match status" value="1"/>
</dbReference>
<evidence type="ECO:0000313" key="2">
    <source>
        <dbReference type="Proteomes" id="UP001476583"/>
    </source>
</evidence>